<dbReference type="Pfam" id="PF03658">
    <property type="entry name" value="Ub-RnfH"/>
    <property type="match status" value="1"/>
</dbReference>
<dbReference type="InterPro" id="IPR037021">
    <property type="entry name" value="RnfH_sf"/>
</dbReference>
<dbReference type="InterPro" id="IPR005346">
    <property type="entry name" value="RnfH"/>
</dbReference>
<dbReference type="NCBIfam" id="NF002490">
    <property type="entry name" value="PRK01777.1"/>
    <property type="match status" value="1"/>
</dbReference>
<reference evidence="3 4" key="1">
    <citation type="submission" date="2016-03" db="EMBL/GenBank/DDBJ databases">
        <authorList>
            <person name="Ploux O."/>
        </authorList>
    </citation>
    <scope>NUCLEOTIDE SEQUENCE [LARGE SCALE GENOMIC DNA]</scope>
    <source>
        <strain evidence="3 4">R-45370</strain>
    </source>
</reference>
<dbReference type="InterPro" id="IPR016155">
    <property type="entry name" value="Mopterin_synth/thiamin_S_b"/>
</dbReference>
<organism evidence="3 4">
    <name type="scientific">Methylomonas lenta</name>
    <dbReference type="NCBI Taxonomy" id="980561"/>
    <lineage>
        <taxon>Bacteria</taxon>
        <taxon>Pseudomonadati</taxon>
        <taxon>Pseudomonadota</taxon>
        <taxon>Gammaproteobacteria</taxon>
        <taxon>Methylococcales</taxon>
        <taxon>Methylococcaceae</taxon>
        <taxon>Methylomonas</taxon>
    </lineage>
</organism>
<dbReference type="Proteomes" id="UP000078476">
    <property type="component" value="Unassembled WGS sequence"/>
</dbReference>
<keyword evidence="4" id="KW-1185">Reference proteome</keyword>
<gene>
    <name evidence="3" type="ORF">A1359_01505</name>
</gene>
<dbReference type="AlphaFoldDB" id="A0A177N188"/>
<accession>A0A177N188</accession>
<dbReference type="STRING" id="980561.A1359_01505"/>
<evidence type="ECO:0000256" key="1">
    <source>
        <dbReference type="ARBA" id="ARBA00010645"/>
    </source>
</evidence>
<comment type="caution">
    <text evidence="3">The sequence shown here is derived from an EMBL/GenBank/DDBJ whole genome shotgun (WGS) entry which is preliminary data.</text>
</comment>
<dbReference type="HAMAP" id="MF_00460">
    <property type="entry name" value="UPF0125_RnfH"/>
    <property type="match status" value="1"/>
</dbReference>
<evidence type="ECO:0000256" key="2">
    <source>
        <dbReference type="HAMAP-Rule" id="MF_00460"/>
    </source>
</evidence>
<dbReference type="Gene3D" id="3.10.20.280">
    <property type="entry name" value="RnfH-like"/>
    <property type="match status" value="1"/>
</dbReference>
<evidence type="ECO:0000313" key="4">
    <source>
        <dbReference type="Proteomes" id="UP000078476"/>
    </source>
</evidence>
<dbReference type="PANTHER" id="PTHR37483:SF1">
    <property type="entry name" value="UPF0125 PROTEIN RATB"/>
    <property type="match status" value="1"/>
</dbReference>
<protein>
    <recommendedName>
        <fullName evidence="2">UPF0125 protein A1359_01505</fullName>
    </recommendedName>
</protein>
<dbReference type="SUPFAM" id="SSF54285">
    <property type="entry name" value="MoaD/ThiS"/>
    <property type="match status" value="1"/>
</dbReference>
<comment type="similarity">
    <text evidence="1 2">Belongs to the UPF0125 (RnfH) family.</text>
</comment>
<name>A0A177N188_9GAMM</name>
<dbReference type="EMBL" id="LUUI01000137">
    <property type="protein sequence ID" value="OAI11728.1"/>
    <property type="molecule type" value="Genomic_DNA"/>
</dbReference>
<proteinExistence type="inferred from homology"/>
<sequence>MAAEFISVEVAYAGPDQQVIIPVLIPAESTAEQAIGISGIVQQFPEIDLATQKIGIFGAVCKLDKPLLDGDRVEIYRPLLQDPMAARRNRLQR</sequence>
<evidence type="ECO:0000313" key="3">
    <source>
        <dbReference type="EMBL" id="OAI11728.1"/>
    </source>
</evidence>
<dbReference type="OrthoDB" id="9796575at2"/>
<dbReference type="PANTHER" id="PTHR37483">
    <property type="entry name" value="UPF0125 PROTEIN RATB"/>
    <property type="match status" value="1"/>
</dbReference>